<dbReference type="InterPro" id="IPR010260">
    <property type="entry name" value="AlpA"/>
</dbReference>
<dbReference type="SUPFAM" id="SSF46955">
    <property type="entry name" value="Putative DNA-binding domain"/>
    <property type="match status" value="1"/>
</dbReference>
<evidence type="ECO:0000313" key="1">
    <source>
        <dbReference type="EMBL" id="ANA14194.1"/>
    </source>
</evidence>
<dbReference type="Proteomes" id="UP000076595">
    <property type="component" value="Chromosome"/>
</dbReference>
<reference evidence="1 2" key="1">
    <citation type="submission" date="2015-03" db="EMBL/GenBank/DDBJ databases">
        <title>Genome study of Acetobacter sp. SLV-7.</title>
        <authorList>
            <person name="Cho G.Y."/>
            <person name="Jeon C.O."/>
        </authorList>
    </citation>
    <scope>NUCLEOTIDE SEQUENCE [LARGE SCALE GENOMIC DNA]</scope>
    <source>
        <strain evidence="1 2">SLV-7</strain>
    </source>
</reference>
<dbReference type="RefSeq" id="WP_063354362.1">
    <property type="nucleotide sequence ID" value="NZ_CP011120.1"/>
</dbReference>
<keyword evidence="2" id="KW-1185">Reference proteome</keyword>
<sequence>MSTTEATEKFLTRKEVLETVKVGTSTLYRWMEQNRFPRPLKFTAGCVRWKESAVKNWISAQEEMRAVA</sequence>
<protein>
    <recommendedName>
        <fullName evidence="3">AlpA family phage regulatory protein</fullName>
    </recommendedName>
</protein>
<dbReference type="Gene3D" id="1.10.238.160">
    <property type="match status" value="1"/>
</dbReference>
<organism evidence="1 2">
    <name type="scientific">Acetobacter oryzifermentans</name>
    <dbReference type="NCBI Taxonomy" id="1633874"/>
    <lineage>
        <taxon>Bacteria</taxon>
        <taxon>Pseudomonadati</taxon>
        <taxon>Pseudomonadota</taxon>
        <taxon>Alphaproteobacteria</taxon>
        <taxon>Acetobacterales</taxon>
        <taxon>Acetobacteraceae</taxon>
        <taxon>Acetobacter</taxon>
    </lineage>
</organism>
<evidence type="ECO:0000313" key="2">
    <source>
        <dbReference type="Proteomes" id="UP000076595"/>
    </source>
</evidence>
<proteinExistence type="predicted"/>
<dbReference type="EMBL" id="CP011120">
    <property type="protein sequence ID" value="ANA14194.1"/>
    <property type="molecule type" value="Genomic_DNA"/>
</dbReference>
<dbReference type="Pfam" id="PF05930">
    <property type="entry name" value="Phage_AlpA"/>
    <property type="match status" value="1"/>
</dbReference>
<evidence type="ECO:0008006" key="3">
    <source>
        <dbReference type="Google" id="ProtNLM"/>
    </source>
</evidence>
<dbReference type="InterPro" id="IPR009061">
    <property type="entry name" value="DNA-bd_dom_put_sf"/>
</dbReference>
<accession>A0ABM6AKF0</accession>
<name>A0ABM6AKF0_9PROT</name>
<gene>
    <name evidence="1" type="ORF">WG31_09430</name>
</gene>